<gene>
    <name evidence="1" type="ORF">RRG08_047416</name>
</gene>
<evidence type="ECO:0000313" key="1">
    <source>
        <dbReference type="EMBL" id="KAK3757225.1"/>
    </source>
</evidence>
<dbReference type="Proteomes" id="UP001283361">
    <property type="component" value="Unassembled WGS sequence"/>
</dbReference>
<keyword evidence="2" id="KW-1185">Reference proteome</keyword>
<organism evidence="1 2">
    <name type="scientific">Elysia crispata</name>
    <name type="common">lettuce slug</name>
    <dbReference type="NCBI Taxonomy" id="231223"/>
    <lineage>
        <taxon>Eukaryota</taxon>
        <taxon>Metazoa</taxon>
        <taxon>Spiralia</taxon>
        <taxon>Lophotrochozoa</taxon>
        <taxon>Mollusca</taxon>
        <taxon>Gastropoda</taxon>
        <taxon>Heterobranchia</taxon>
        <taxon>Euthyneura</taxon>
        <taxon>Panpulmonata</taxon>
        <taxon>Sacoglossa</taxon>
        <taxon>Placobranchoidea</taxon>
        <taxon>Plakobranchidae</taxon>
        <taxon>Elysia</taxon>
    </lineage>
</organism>
<comment type="caution">
    <text evidence="1">The sequence shown here is derived from an EMBL/GenBank/DDBJ whole genome shotgun (WGS) entry which is preliminary data.</text>
</comment>
<evidence type="ECO:0000313" key="2">
    <source>
        <dbReference type="Proteomes" id="UP001283361"/>
    </source>
</evidence>
<sequence length="107" mass="11790">MSLSRDGPSWACLTSPSAPGCPFLFDCACRNCCPLCPPAHSQDEDMPMLPRARPPHFFMTVRIVSCDADTLCLTNPYKYRKASVGDSTAIDTSRDHRIETVEPLELG</sequence>
<dbReference type="EMBL" id="JAWDGP010005399">
    <property type="protein sequence ID" value="KAK3757225.1"/>
    <property type="molecule type" value="Genomic_DNA"/>
</dbReference>
<name>A0AAE0YUN2_9GAST</name>
<protein>
    <submittedName>
        <fullName evidence="1">Uncharacterized protein</fullName>
    </submittedName>
</protein>
<accession>A0AAE0YUN2</accession>
<proteinExistence type="predicted"/>
<dbReference type="AlphaFoldDB" id="A0AAE0YUN2"/>
<reference evidence="1" key="1">
    <citation type="journal article" date="2023" name="G3 (Bethesda)">
        <title>A reference genome for the long-term kleptoplast-retaining sea slug Elysia crispata morphotype clarki.</title>
        <authorList>
            <person name="Eastman K.E."/>
            <person name="Pendleton A.L."/>
            <person name="Shaikh M.A."/>
            <person name="Suttiyut T."/>
            <person name="Ogas R."/>
            <person name="Tomko P."/>
            <person name="Gavelis G."/>
            <person name="Widhalm J.R."/>
            <person name="Wisecaver J.H."/>
        </authorList>
    </citation>
    <scope>NUCLEOTIDE SEQUENCE</scope>
    <source>
        <strain evidence="1">ECLA1</strain>
    </source>
</reference>